<dbReference type="InterPro" id="IPR050987">
    <property type="entry name" value="AtrR-like"/>
</dbReference>
<evidence type="ECO:0000313" key="5">
    <source>
        <dbReference type="EMBL" id="TFK53572.1"/>
    </source>
</evidence>
<evidence type="ECO:0000256" key="1">
    <source>
        <dbReference type="ARBA" id="ARBA00022723"/>
    </source>
</evidence>
<keyword evidence="2" id="KW-0539">Nucleus</keyword>
<feature type="region of interest" description="Disordered" evidence="3">
    <location>
        <begin position="1"/>
        <end position="26"/>
    </location>
</feature>
<keyword evidence="6" id="KW-1185">Reference proteome</keyword>
<dbReference type="GO" id="GO:0000981">
    <property type="term" value="F:DNA-binding transcription factor activity, RNA polymerase II-specific"/>
    <property type="evidence" value="ECO:0007669"/>
    <property type="project" value="InterPro"/>
</dbReference>
<feature type="region of interest" description="Disordered" evidence="3">
    <location>
        <begin position="128"/>
        <end position="160"/>
    </location>
</feature>
<organism evidence="5 6">
    <name type="scientific">Heliocybe sulcata</name>
    <dbReference type="NCBI Taxonomy" id="5364"/>
    <lineage>
        <taxon>Eukaryota</taxon>
        <taxon>Fungi</taxon>
        <taxon>Dikarya</taxon>
        <taxon>Basidiomycota</taxon>
        <taxon>Agaricomycotina</taxon>
        <taxon>Agaricomycetes</taxon>
        <taxon>Gloeophyllales</taxon>
        <taxon>Gloeophyllaceae</taxon>
        <taxon>Heliocybe</taxon>
    </lineage>
</organism>
<dbReference type="SMART" id="SM00066">
    <property type="entry name" value="GAL4"/>
    <property type="match status" value="1"/>
</dbReference>
<dbReference type="InterPro" id="IPR036864">
    <property type="entry name" value="Zn2-C6_fun-type_DNA-bd_sf"/>
</dbReference>
<feature type="region of interest" description="Disordered" evidence="3">
    <location>
        <begin position="740"/>
        <end position="768"/>
    </location>
</feature>
<protein>
    <recommendedName>
        <fullName evidence="4">Zn(2)-C6 fungal-type domain-containing protein</fullName>
    </recommendedName>
</protein>
<gene>
    <name evidence="5" type="ORF">OE88DRAFT_1676793</name>
</gene>
<accession>A0A5C3N8L0</accession>
<dbReference type="Pfam" id="PF00172">
    <property type="entry name" value="Zn_clus"/>
    <property type="match status" value="1"/>
</dbReference>
<dbReference type="GO" id="GO:0003677">
    <property type="term" value="F:DNA binding"/>
    <property type="evidence" value="ECO:0007669"/>
    <property type="project" value="InterPro"/>
</dbReference>
<sequence>MAPRAAEYDSDGEPDERNSKKRKTKPGVRACDVCRRKKIRCDGPQGPDNKCLNCISFKTECTYGEVVKKRGPPKGYTHTLETRVSKLEDLLRKHCPDLDLDKEVGPPLNKHSYRREQANLPLINADAISTKPKPSEVAETSRQGSGSPVAQTDVETSEDEYLQNSLAEDAQRLSIKPSHHRYLGKASGISLIEAVIQLKVQSSGTDAATLTSDWGKHRRLVTHYMQWEVPMYQDEHPDFVFPEPDLMNDVVDLYFTKLNSLSPLLHRPTFQANIDDNLHLRDHKFAAVLLAVCAIGSRFSDDPRVYSEPDTPQSAGWQYYNQVHKIRRSLVAPPCLYDIQVWPLLTFFLLGSSSPHAVWGIIGIGLRIAQDVGANRRRFYGDQMTVETEMWKRAFWVLVTAERGISAALGRPTTIQDEDIDVDWPAECDDEYWTNEDPAKAFKQPPGKPSSMCFYIYGLRLANIQGSALRTIYSTGRRRAFFGQIGQDWEERTVAEMDSTLNKWFDDMPDHLRWIPTSDNLIFFRQSAQMHVAYNYNQILVHRPFIASSRKATQLTVSCMAICTNAARSIVNVADVTSKRGESIPGIIVAVFTSAVILMMHALGGKRAGLSSDPAKGINDVLKAMDALRFYEERWHLAGAYWDILWSLGKVADLLVPPPRLPDSLKRSRDSGLLVSDYGSDSIPGHQFHPVFNPLMARNFRSDFANMGDDLSSRLVGSTAQQSQTPPGVQLTAPYAASVTRTAALPSEPSADHSGALPAGVPTSVMSPGRLARRHTRITQEPSASEPLFLPGQGPPAPPPPPLSHSSTSDGLDAQYPASELDDMAAFFHAFQSMSQHTADSEMTEQQRSYQTAPQTWSFDANTNEPLTQQQQQALDNEILAAWSNVPTALMPGEWDAYFSGLGDLTHSQDNTTHSTSTGNQQF</sequence>
<evidence type="ECO:0000259" key="4">
    <source>
        <dbReference type="PROSITE" id="PS50048"/>
    </source>
</evidence>
<evidence type="ECO:0000256" key="2">
    <source>
        <dbReference type="ARBA" id="ARBA00023242"/>
    </source>
</evidence>
<evidence type="ECO:0000313" key="6">
    <source>
        <dbReference type="Proteomes" id="UP000305948"/>
    </source>
</evidence>
<dbReference type="EMBL" id="ML213507">
    <property type="protein sequence ID" value="TFK53572.1"/>
    <property type="molecule type" value="Genomic_DNA"/>
</dbReference>
<feature type="compositionally biased region" description="Pro residues" evidence="3">
    <location>
        <begin position="793"/>
        <end position="803"/>
    </location>
</feature>
<dbReference type="Proteomes" id="UP000305948">
    <property type="component" value="Unassembled WGS sequence"/>
</dbReference>
<feature type="region of interest" description="Disordered" evidence="3">
    <location>
        <begin position="780"/>
        <end position="815"/>
    </location>
</feature>
<dbReference type="AlphaFoldDB" id="A0A5C3N8L0"/>
<dbReference type="GO" id="GO:0008270">
    <property type="term" value="F:zinc ion binding"/>
    <property type="evidence" value="ECO:0007669"/>
    <property type="project" value="InterPro"/>
</dbReference>
<feature type="domain" description="Zn(2)-C6 fungal-type" evidence="4">
    <location>
        <begin position="30"/>
        <end position="63"/>
    </location>
</feature>
<dbReference type="CDD" id="cd12148">
    <property type="entry name" value="fungal_TF_MHR"/>
    <property type="match status" value="1"/>
</dbReference>
<dbReference type="PANTHER" id="PTHR46910">
    <property type="entry name" value="TRANSCRIPTION FACTOR PDR1"/>
    <property type="match status" value="1"/>
</dbReference>
<feature type="compositionally biased region" description="Polar residues" evidence="3">
    <location>
        <begin position="138"/>
        <end position="154"/>
    </location>
</feature>
<dbReference type="SMART" id="SM00906">
    <property type="entry name" value="Fungal_trans"/>
    <property type="match status" value="1"/>
</dbReference>
<dbReference type="PANTHER" id="PTHR46910:SF38">
    <property type="entry name" value="ZN(2)-C6 FUNGAL-TYPE DOMAIN-CONTAINING PROTEIN"/>
    <property type="match status" value="1"/>
</dbReference>
<dbReference type="Gene3D" id="4.10.240.10">
    <property type="entry name" value="Zn(2)-C6 fungal-type DNA-binding domain"/>
    <property type="match status" value="1"/>
</dbReference>
<dbReference type="InterPro" id="IPR007219">
    <property type="entry name" value="XnlR_reg_dom"/>
</dbReference>
<evidence type="ECO:0000256" key="3">
    <source>
        <dbReference type="SAM" id="MobiDB-lite"/>
    </source>
</evidence>
<dbReference type="GO" id="GO:0006351">
    <property type="term" value="P:DNA-templated transcription"/>
    <property type="evidence" value="ECO:0007669"/>
    <property type="project" value="InterPro"/>
</dbReference>
<proteinExistence type="predicted"/>
<reference evidence="5 6" key="1">
    <citation type="journal article" date="2019" name="Nat. Ecol. Evol.">
        <title>Megaphylogeny resolves global patterns of mushroom evolution.</title>
        <authorList>
            <person name="Varga T."/>
            <person name="Krizsan K."/>
            <person name="Foldi C."/>
            <person name="Dima B."/>
            <person name="Sanchez-Garcia M."/>
            <person name="Sanchez-Ramirez S."/>
            <person name="Szollosi G.J."/>
            <person name="Szarkandi J.G."/>
            <person name="Papp V."/>
            <person name="Albert L."/>
            <person name="Andreopoulos W."/>
            <person name="Angelini C."/>
            <person name="Antonin V."/>
            <person name="Barry K.W."/>
            <person name="Bougher N.L."/>
            <person name="Buchanan P."/>
            <person name="Buyck B."/>
            <person name="Bense V."/>
            <person name="Catcheside P."/>
            <person name="Chovatia M."/>
            <person name="Cooper J."/>
            <person name="Damon W."/>
            <person name="Desjardin D."/>
            <person name="Finy P."/>
            <person name="Geml J."/>
            <person name="Haridas S."/>
            <person name="Hughes K."/>
            <person name="Justo A."/>
            <person name="Karasinski D."/>
            <person name="Kautmanova I."/>
            <person name="Kiss B."/>
            <person name="Kocsube S."/>
            <person name="Kotiranta H."/>
            <person name="LaButti K.M."/>
            <person name="Lechner B.E."/>
            <person name="Liimatainen K."/>
            <person name="Lipzen A."/>
            <person name="Lukacs Z."/>
            <person name="Mihaltcheva S."/>
            <person name="Morgado L.N."/>
            <person name="Niskanen T."/>
            <person name="Noordeloos M.E."/>
            <person name="Ohm R.A."/>
            <person name="Ortiz-Santana B."/>
            <person name="Ovrebo C."/>
            <person name="Racz N."/>
            <person name="Riley R."/>
            <person name="Savchenko A."/>
            <person name="Shiryaev A."/>
            <person name="Soop K."/>
            <person name="Spirin V."/>
            <person name="Szebenyi C."/>
            <person name="Tomsovsky M."/>
            <person name="Tulloss R.E."/>
            <person name="Uehling J."/>
            <person name="Grigoriev I.V."/>
            <person name="Vagvolgyi C."/>
            <person name="Papp T."/>
            <person name="Martin F.M."/>
            <person name="Miettinen O."/>
            <person name="Hibbett D.S."/>
            <person name="Nagy L.G."/>
        </authorList>
    </citation>
    <scope>NUCLEOTIDE SEQUENCE [LARGE SCALE GENOMIC DNA]</scope>
    <source>
        <strain evidence="5 6">OMC1185</strain>
    </source>
</reference>
<dbReference type="SUPFAM" id="SSF57701">
    <property type="entry name" value="Zn2/Cys6 DNA-binding domain"/>
    <property type="match status" value="1"/>
</dbReference>
<name>A0A5C3N8L0_9AGAM</name>
<dbReference type="PROSITE" id="PS50048">
    <property type="entry name" value="ZN2_CY6_FUNGAL_2"/>
    <property type="match status" value="1"/>
</dbReference>
<dbReference type="CDD" id="cd00067">
    <property type="entry name" value="GAL4"/>
    <property type="match status" value="1"/>
</dbReference>
<dbReference type="STRING" id="5364.A0A5C3N8L0"/>
<dbReference type="PROSITE" id="PS00463">
    <property type="entry name" value="ZN2_CY6_FUNGAL_1"/>
    <property type="match status" value="1"/>
</dbReference>
<dbReference type="InterPro" id="IPR001138">
    <property type="entry name" value="Zn2Cys6_DnaBD"/>
</dbReference>
<keyword evidence="1" id="KW-0479">Metal-binding</keyword>
<dbReference type="OrthoDB" id="2503714at2759"/>
<dbReference type="Pfam" id="PF04082">
    <property type="entry name" value="Fungal_trans"/>
    <property type="match status" value="1"/>
</dbReference>